<dbReference type="Pfam" id="PF01425">
    <property type="entry name" value="Amidase"/>
    <property type="match status" value="1"/>
</dbReference>
<evidence type="ECO:0000313" key="3">
    <source>
        <dbReference type="Proteomes" id="UP001595556"/>
    </source>
</evidence>
<dbReference type="Gene3D" id="3.90.1300.10">
    <property type="entry name" value="Amidase signature (AS) domain"/>
    <property type="match status" value="1"/>
</dbReference>
<keyword evidence="2" id="KW-0378">Hydrolase</keyword>
<evidence type="ECO:0000313" key="2">
    <source>
        <dbReference type="EMBL" id="MFC3146323.1"/>
    </source>
</evidence>
<dbReference type="SUPFAM" id="SSF75304">
    <property type="entry name" value="Amidase signature (AS) enzymes"/>
    <property type="match status" value="1"/>
</dbReference>
<dbReference type="InterPro" id="IPR036928">
    <property type="entry name" value="AS_sf"/>
</dbReference>
<organism evidence="2 3">
    <name type="scientific">Piscinibacterium candidicorallinum</name>
    <dbReference type="NCBI Taxonomy" id="1793872"/>
    <lineage>
        <taxon>Bacteria</taxon>
        <taxon>Pseudomonadati</taxon>
        <taxon>Pseudomonadota</taxon>
        <taxon>Betaproteobacteria</taxon>
        <taxon>Burkholderiales</taxon>
        <taxon>Piscinibacterium</taxon>
    </lineage>
</organism>
<feature type="domain" description="Amidase" evidence="1">
    <location>
        <begin position="11"/>
        <end position="466"/>
    </location>
</feature>
<dbReference type="NCBIfam" id="NF006006">
    <property type="entry name" value="PRK08137.1"/>
    <property type="match status" value="1"/>
</dbReference>
<protein>
    <submittedName>
        <fullName evidence="2">Amidase</fullName>
        <ecNumber evidence="2">3.5.1.4</ecNumber>
    </submittedName>
</protein>
<keyword evidence="3" id="KW-1185">Reference proteome</keyword>
<sequence length="492" mass="51571">MMSSKNTSSLDLVEHSIDRIKTIDRSGPTLRSVLEVNPDARRLAKQLDADRKRGDALGPLHGEPVLVKDNIATVDRMQTTAGSLALIGAKAPRDAHVVHRLRSAGALILGKANLSEWSNFRGANSSSGWSARGGQCRNAHVLDRTPSGSSSGSAAAVAAGLVRFAVGTETDGSIVSPASCNGIVGFKPTLGAVSRDGIIPIAASQDTAGPMTRSVEDSAWLLAGMVGADVHDAATKGQKIAAADLIALAKTLQAGKRSSALKGLRIGVARNLAGYHRGVDALFEQALKDLARAGAVLVEASIPNADKLGPTEVEVLLYELKHGMAAYLREFAANLKFRSLDDLIAFNARTPEELAVFGQERFEKAAAKGALTDAAYRKALATNRRLSRTQGIDAALKQHDVALFVAPTTSPAALIDQVNGHRPSGSASSPAAVAGYPHLTVPMGAVNHLPVGLSFFGPAWSDLLVLQAGAAYEQRTGHLIKPRFLKTLPIKA</sequence>
<accession>A0ABV7H0N0</accession>
<name>A0ABV7H0N0_9BURK</name>
<dbReference type="PANTHER" id="PTHR42678:SF34">
    <property type="entry name" value="OS04G0183300 PROTEIN"/>
    <property type="match status" value="1"/>
</dbReference>
<dbReference type="GO" id="GO:0004040">
    <property type="term" value="F:amidase activity"/>
    <property type="evidence" value="ECO:0007669"/>
    <property type="project" value="UniProtKB-EC"/>
</dbReference>
<dbReference type="Proteomes" id="UP001595556">
    <property type="component" value="Unassembled WGS sequence"/>
</dbReference>
<evidence type="ECO:0000259" key="1">
    <source>
        <dbReference type="Pfam" id="PF01425"/>
    </source>
</evidence>
<dbReference type="EC" id="3.5.1.4" evidence="2"/>
<gene>
    <name evidence="2" type="ORF">ACFOEN_01555</name>
</gene>
<dbReference type="InterPro" id="IPR023631">
    <property type="entry name" value="Amidase_dom"/>
</dbReference>
<dbReference type="PANTHER" id="PTHR42678">
    <property type="entry name" value="AMIDASE"/>
    <property type="match status" value="1"/>
</dbReference>
<dbReference type="RefSeq" id="WP_377302491.1">
    <property type="nucleotide sequence ID" value="NZ_CP180191.1"/>
</dbReference>
<comment type="caution">
    <text evidence="2">The sequence shown here is derived from an EMBL/GenBank/DDBJ whole genome shotgun (WGS) entry which is preliminary data.</text>
</comment>
<proteinExistence type="predicted"/>
<reference evidence="3" key="1">
    <citation type="journal article" date="2019" name="Int. J. Syst. Evol. Microbiol.">
        <title>The Global Catalogue of Microorganisms (GCM) 10K type strain sequencing project: providing services to taxonomists for standard genome sequencing and annotation.</title>
        <authorList>
            <consortium name="The Broad Institute Genomics Platform"/>
            <consortium name="The Broad Institute Genome Sequencing Center for Infectious Disease"/>
            <person name="Wu L."/>
            <person name="Ma J."/>
        </authorList>
    </citation>
    <scope>NUCLEOTIDE SEQUENCE [LARGE SCALE GENOMIC DNA]</scope>
    <source>
        <strain evidence="3">KCTC 52168</strain>
    </source>
</reference>
<dbReference type="EMBL" id="JBHRTI010000003">
    <property type="protein sequence ID" value="MFC3146323.1"/>
    <property type="molecule type" value="Genomic_DNA"/>
</dbReference>